<reference evidence="1 2" key="1">
    <citation type="journal article" date="2019" name="G3 (Bethesda)">
        <title>Sequencing of a Wild Apple (Malus baccata) Genome Unravels the Differences Between Cultivated and Wild Apple Species Regarding Disease Resistance and Cold Tolerance.</title>
        <authorList>
            <person name="Chen X."/>
        </authorList>
    </citation>
    <scope>NUCLEOTIDE SEQUENCE [LARGE SCALE GENOMIC DNA]</scope>
    <source>
        <strain evidence="2">cv. Shandingzi</strain>
        <tissue evidence="1">Leaves</tissue>
    </source>
</reference>
<dbReference type="AlphaFoldDB" id="A0A540NAZ3"/>
<comment type="caution">
    <text evidence="1">The sequence shown here is derived from an EMBL/GenBank/DDBJ whole genome shotgun (WGS) entry which is preliminary data.</text>
</comment>
<organism evidence="1 2">
    <name type="scientific">Malus baccata</name>
    <name type="common">Siberian crab apple</name>
    <name type="synonym">Pyrus baccata</name>
    <dbReference type="NCBI Taxonomy" id="106549"/>
    <lineage>
        <taxon>Eukaryota</taxon>
        <taxon>Viridiplantae</taxon>
        <taxon>Streptophyta</taxon>
        <taxon>Embryophyta</taxon>
        <taxon>Tracheophyta</taxon>
        <taxon>Spermatophyta</taxon>
        <taxon>Magnoliopsida</taxon>
        <taxon>eudicotyledons</taxon>
        <taxon>Gunneridae</taxon>
        <taxon>Pentapetalae</taxon>
        <taxon>rosids</taxon>
        <taxon>fabids</taxon>
        <taxon>Rosales</taxon>
        <taxon>Rosaceae</taxon>
        <taxon>Amygdaloideae</taxon>
        <taxon>Maleae</taxon>
        <taxon>Malus</taxon>
    </lineage>
</organism>
<name>A0A540NAZ3_MALBA</name>
<sequence length="66" mass="7003">MRRVLQYLEGDIALPELSVLGLSSSGLTFAYYEGFDDFAMLESSSVAKGLSSSSYAAESTLLSGGR</sequence>
<evidence type="ECO:0000313" key="1">
    <source>
        <dbReference type="EMBL" id="TQE08217.1"/>
    </source>
</evidence>
<dbReference type="EMBL" id="VIEB01000074">
    <property type="protein sequence ID" value="TQE08217.1"/>
    <property type="molecule type" value="Genomic_DNA"/>
</dbReference>
<evidence type="ECO:0000313" key="2">
    <source>
        <dbReference type="Proteomes" id="UP000315295"/>
    </source>
</evidence>
<proteinExistence type="predicted"/>
<protein>
    <submittedName>
        <fullName evidence="1">Uncharacterized protein</fullName>
    </submittedName>
</protein>
<dbReference type="STRING" id="106549.A0A540NAZ3"/>
<gene>
    <name evidence="1" type="ORF">C1H46_006184</name>
</gene>
<keyword evidence="2" id="KW-1185">Reference proteome</keyword>
<dbReference type="Proteomes" id="UP000315295">
    <property type="component" value="Unassembled WGS sequence"/>
</dbReference>
<accession>A0A540NAZ3</accession>